<dbReference type="PANTHER" id="PTHR35870:SF1">
    <property type="entry name" value="PROTEIN, PUTATIVE (AFU_ORTHOLOGUE AFUA_5G03330)-RELATED"/>
    <property type="match status" value="1"/>
</dbReference>
<evidence type="ECO:0000256" key="2">
    <source>
        <dbReference type="SAM" id="MobiDB-lite"/>
    </source>
</evidence>
<dbReference type="GO" id="GO:0016491">
    <property type="term" value="F:oxidoreductase activity"/>
    <property type="evidence" value="ECO:0007669"/>
    <property type="project" value="UniProtKB-KW"/>
</dbReference>
<protein>
    <recommendedName>
        <fullName evidence="5">Oxidoreductase AflY</fullName>
    </recommendedName>
</protein>
<feature type="compositionally biased region" description="Polar residues" evidence="2">
    <location>
        <begin position="1"/>
        <end position="21"/>
    </location>
</feature>
<evidence type="ECO:0008006" key="5">
    <source>
        <dbReference type="Google" id="ProtNLM"/>
    </source>
</evidence>
<dbReference type="Pfam" id="PF14027">
    <property type="entry name" value="Questin_oxidase"/>
    <property type="match status" value="1"/>
</dbReference>
<keyword evidence="4" id="KW-1185">Reference proteome</keyword>
<reference evidence="3" key="1">
    <citation type="submission" date="2013-07" db="EMBL/GenBank/DDBJ databases">
        <authorList>
            <consortium name="The Broad Institute Genome Sequencing Platform"/>
            <person name="Cuomo C."/>
            <person name="Litvintseva A."/>
            <person name="Chen Y."/>
            <person name="Heitman J."/>
            <person name="Sun S."/>
            <person name="Springer D."/>
            <person name="Dromer F."/>
            <person name="Young S.K."/>
            <person name="Zeng Q."/>
            <person name="Gargeya S."/>
            <person name="Fitzgerald M."/>
            <person name="Abouelleil A."/>
            <person name="Alvarado L."/>
            <person name="Berlin A.M."/>
            <person name="Chapman S.B."/>
            <person name="Dewar J."/>
            <person name="Goldberg J."/>
            <person name="Griggs A."/>
            <person name="Gujja S."/>
            <person name="Hansen M."/>
            <person name="Howarth C."/>
            <person name="Imamovic A."/>
            <person name="Larimer J."/>
            <person name="McCowan C."/>
            <person name="Murphy C."/>
            <person name="Pearson M."/>
            <person name="Priest M."/>
            <person name="Roberts A."/>
            <person name="Saif S."/>
            <person name="Shea T."/>
            <person name="Sykes S."/>
            <person name="Wortman J."/>
            <person name="Nusbaum C."/>
            <person name="Birren B."/>
        </authorList>
    </citation>
    <scope>NUCLEOTIDE SEQUENCE</scope>
    <source>
        <strain evidence="3">CBS 10118</strain>
    </source>
</reference>
<evidence type="ECO:0000256" key="1">
    <source>
        <dbReference type="ARBA" id="ARBA00023002"/>
    </source>
</evidence>
<dbReference type="GeneID" id="30209210"/>
<dbReference type="InterPro" id="IPR025337">
    <property type="entry name" value="Questin_oxidase-like"/>
</dbReference>
<reference evidence="3" key="2">
    <citation type="submission" date="2024-02" db="EMBL/GenBank/DDBJ databases">
        <title>Comparative genomics of Cryptococcus and Kwoniella reveals pathogenesis evolution and contrasting modes of karyotype evolution via chromosome fusion or intercentromeric recombination.</title>
        <authorList>
            <person name="Coelho M.A."/>
            <person name="David-Palma M."/>
            <person name="Shea T."/>
            <person name="Bowers K."/>
            <person name="McGinley-Smith S."/>
            <person name="Mohammad A.W."/>
            <person name="Gnirke A."/>
            <person name="Yurkov A.M."/>
            <person name="Nowrousian M."/>
            <person name="Sun S."/>
            <person name="Cuomo C.A."/>
            <person name="Heitman J."/>
        </authorList>
    </citation>
    <scope>NUCLEOTIDE SEQUENCE</scope>
    <source>
        <strain evidence="3">CBS 10118</strain>
    </source>
</reference>
<feature type="region of interest" description="Disordered" evidence="2">
    <location>
        <begin position="232"/>
        <end position="255"/>
    </location>
</feature>
<keyword evidence="1" id="KW-0560">Oxidoreductase</keyword>
<dbReference type="AlphaFoldDB" id="A0AAJ8MAF1"/>
<gene>
    <name evidence="3" type="ORF">I302_105691</name>
</gene>
<evidence type="ECO:0000313" key="4">
    <source>
        <dbReference type="Proteomes" id="UP000092730"/>
    </source>
</evidence>
<dbReference type="EMBL" id="CP144544">
    <property type="protein sequence ID" value="WVW83670.1"/>
    <property type="molecule type" value="Genomic_DNA"/>
</dbReference>
<feature type="compositionally biased region" description="Basic and acidic residues" evidence="2">
    <location>
        <begin position="239"/>
        <end position="249"/>
    </location>
</feature>
<evidence type="ECO:0000313" key="3">
    <source>
        <dbReference type="EMBL" id="WVW83670.1"/>
    </source>
</evidence>
<dbReference type="KEGG" id="kbi:30209210"/>
<proteinExistence type="predicted"/>
<sequence>MSSKNNQPALSKDYPTSTAEPSQLFRWPGGDWESIKAVREVLQENNRGYDIYESARFAHNHFPHSALTRYALGAPAQLIRDTWEHDRPHLVSLDPNDQSRKKEEVKDVPEKIDGANWGDDKYLGMKGAYSRYLTFFHQEIARLGPIETLNKYVFTPSANWERSKSADGVEKEPPMMIDRLVGGLYHPFIHVGFGLEFNDRIILAEGLAETAIHSDELNLPLITPEYAHEIIHPSNPTPDHLRRPPRDIPESEDCLSPNCAREPRLGRSLLEIYSILLKSPDLTPIPYSKDSTINERIKYASEGGKAEKIRKLAEDWSLTDGELGDGADGWKRKFEEVAILVTLLACGTGRKGRESKIDFFLMHTLTSSIFIPTYMPILSIPNRRLLLKAYLLVLLNTALARGRPAIDPELIMSYDAFPVAPGSEKSVKPQKGGVIGSPDRKESRNPWMGIVESCLAYPDSHVPKAIRSLIYFSELYGSTRRGCFIGTYLTGGQTHETIPGLSKVDGTVFVRAAGAIMNQMGWTREGQEEGDWEFSPVGYGEVWEAKL</sequence>
<dbReference type="PANTHER" id="PTHR35870">
    <property type="entry name" value="PROTEIN, PUTATIVE (AFU_ORTHOLOGUE AFUA_5G03330)-RELATED"/>
    <property type="match status" value="1"/>
</dbReference>
<dbReference type="Proteomes" id="UP000092730">
    <property type="component" value="Chromosome 4"/>
</dbReference>
<name>A0AAJ8MAF1_9TREE</name>
<accession>A0AAJ8MAF1</accession>
<organism evidence="3 4">
    <name type="scientific">Kwoniella bestiolae CBS 10118</name>
    <dbReference type="NCBI Taxonomy" id="1296100"/>
    <lineage>
        <taxon>Eukaryota</taxon>
        <taxon>Fungi</taxon>
        <taxon>Dikarya</taxon>
        <taxon>Basidiomycota</taxon>
        <taxon>Agaricomycotina</taxon>
        <taxon>Tremellomycetes</taxon>
        <taxon>Tremellales</taxon>
        <taxon>Cryptococcaceae</taxon>
        <taxon>Kwoniella</taxon>
    </lineage>
</organism>
<dbReference type="RefSeq" id="XP_065726203.1">
    <property type="nucleotide sequence ID" value="XM_065870131.1"/>
</dbReference>
<feature type="region of interest" description="Disordered" evidence="2">
    <location>
        <begin position="1"/>
        <end position="25"/>
    </location>
</feature>